<dbReference type="Proteomes" id="UP000583127">
    <property type="component" value="Unassembled WGS sequence"/>
</dbReference>
<dbReference type="EC" id="1.3.1.87" evidence="5"/>
<evidence type="ECO:0000256" key="1">
    <source>
        <dbReference type="ARBA" id="ARBA00006484"/>
    </source>
</evidence>
<dbReference type="AlphaFoldDB" id="A0A7Y0FFH6"/>
<evidence type="ECO:0000256" key="2">
    <source>
        <dbReference type="ARBA" id="ARBA00022797"/>
    </source>
</evidence>
<dbReference type="FunFam" id="3.40.50.720:FF:000151">
    <property type="entry name" value="3-phenylpropionate-dihydrodiol/cinnamic acid-dihydrodiol dehydrogenase"/>
    <property type="match status" value="1"/>
</dbReference>
<dbReference type="PRINTS" id="PR00081">
    <property type="entry name" value="GDHRDH"/>
</dbReference>
<dbReference type="Pfam" id="PF00106">
    <property type="entry name" value="adh_short"/>
    <property type="match status" value="1"/>
</dbReference>
<dbReference type="InterPro" id="IPR036291">
    <property type="entry name" value="NAD(P)-bd_dom_sf"/>
</dbReference>
<keyword evidence="6" id="KW-1185">Reference proteome</keyword>
<keyword evidence="2" id="KW-0058">Aromatic hydrocarbons catabolism</keyword>
<protein>
    <submittedName>
        <fullName evidence="5">3-(Cis-5,6-dihydroxycyclohexa-1, 3-dien-1-yl)propanoate dehydrogenase</fullName>
        <ecNumber evidence="5">1.3.1.87</ecNumber>
    </submittedName>
</protein>
<dbReference type="PANTHER" id="PTHR43669:SF3">
    <property type="entry name" value="ALCOHOL DEHYDROGENASE, PUTATIVE (AFU_ORTHOLOGUE AFUA_3G03445)-RELATED"/>
    <property type="match status" value="1"/>
</dbReference>
<dbReference type="RefSeq" id="WP_169500352.1">
    <property type="nucleotide sequence ID" value="NZ_JABBFZ010000019.1"/>
</dbReference>
<keyword evidence="3 5" id="KW-0560">Oxidoreductase</keyword>
<organism evidence="5 6">
    <name type="scientific">Paraburkholderia antibiotica</name>
    <dbReference type="NCBI Taxonomy" id="2728839"/>
    <lineage>
        <taxon>Bacteria</taxon>
        <taxon>Pseudomonadati</taxon>
        <taxon>Pseudomonadota</taxon>
        <taxon>Betaproteobacteria</taxon>
        <taxon>Burkholderiales</taxon>
        <taxon>Burkholderiaceae</taxon>
        <taxon>Paraburkholderia</taxon>
    </lineage>
</organism>
<evidence type="ECO:0000256" key="3">
    <source>
        <dbReference type="ARBA" id="ARBA00023002"/>
    </source>
</evidence>
<name>A0A7Y0FFH6_9BURK</name>
<dbReference type="InterPro" id="IPR020904">
    <property type="entry name" value="Sc_DH/Rdtase_CS"/>
</dbReference>
<proteinExistence type="inferred from homology"/>
<reference evidence="5 6" key="1">
    <citation type="submission" date="2020-04" db="EMBL/GenBank/DDBJ databases">
        <title>Paraburkholderia sp. G-4-1-8 isolated from soil.</title>
        <authorList>
            <person name="Dahal R.H."/>
        </authorList>
    </citation>
    <scope>NUCLEOTIDE SEQUENCE [LARGE SCALE GENOMIC DNA]</scope>
    <source>
        <strain evidence="5 6">G-4-1-8</strain>
    </source>
</reference>
<sequence>MSTTHEQKAQATGGWLRGQVALITGGGSGLGLALVERFLGEGCRVGVLERSAEKVGALNERFGADVVAVQGDVRSHEDNARAVAATLARFGSLDTFVGNAAIWDHAAGLMDLPAEQLDSGFDELFAINVKGYLLGAKAAAPALLASEGSMIFTLSNSSFYPGGGGPLYTASKHAAVGLIRQLAYELAPKVRVNGVGPCGMASDLRGPAALGQQDRRIMDSRSPEAIAGILPLQFFPEPADFTGPYVMLASRANNRVLSGVMINADAGLGIRGIRHVAGGLHL</sequence>
<evidence type="ECO:0000313" key="5">
    <source>
        <dbReference type="EMBL" id="NML34159.1"/>
    </source>
</evidence>
<dbReference type="NCBIfam" id="NF042950">
    <property type="entry name" value="3PPDhyd_Dh_HcaB"/>
    <property type="match status" value="1"/>
</dbReference>
<dbReference type="SUPFAM" id="SSF51735">
    <property type="entry name" value="NAD(P)-binding Rossmann-fold domains"/>
    <property type="match status" value="1"/>
</dbReference>
<gene>
    <name evidence="5" type="primary">hcaB</name>
    <name evidence="5" type="ORF">HHL14_25435</name>
</gene>
<dbReference type="GO" id="GO:0018498">
    <property type="term" value="F:2,3-dihydroxy-2,3-dihydro-phenylpropionate dehydrogenase activity"/>
    <property type="evidence" value="ECO:0007669"/>
    <property type="project" value="UniProtKB-EC"/>
</dbReference>
<comment type="caution">
    <text evidence="5">The sequence shown here is derived from an EMBL/GenBank/DDBJ whole genome shotgun (WGS) entry which is preliminary data.</text>
</comment>
<dbReference type="EMBL" id="JABBFZ010000019">
    <property type="protein sequence ID" value="NML34159.1"/>
    <property type="molecule type" value="Genomic_DNA"/>
</dbReference>
<comment type="similarity">
    <text evidence="1">Belongs to the short-chain dehydrogenases/reductases (SDR) family.</text>
</comment>
<dbReference type="PANTHER" id="PTHR43669">
    <property type="entry name" value="5-KETO-D-GLUCONATE 5-REDUCTASE"/>
    <property type="match status" value="1"/>
</dbReference>
<evidence type="ECO:0000256" key="4">
    <source>
        <dbReference type="ARBA" id="ARBA00023027"/>
    </source>
</evidence>
<accession>A0A7Y0FFH6</accession>
<dbReference type="Gene3D" id="3.40.50.720">
    <property type="entry name" value="NAD(P)-binding Rossmann-like Domain"/>
    <property type="match status" value="1"/>
</dbReference>
<dbReference type="PROSITE" id="PS00061">
    <property type="entry name" value="ADH_SHORT"/>
    <property type="match status" value="1"/>
</dbReference>
<dbReference type="NCBIfam" id="NF004849">
    <property type="entry name" value="PRK06200.1"/>
    <property type="match status" value="1"/>
</dbReference>
<dbReference type="InterPro" id="IPR002347">
    <property type="entry name" value="SDR_fam"/>
</dbReference>
<evidence type="ECO:0000313" key="6">
    <source>
        <dbReference type="Proteomes" id="UP000583127"/>
    </source>
</evidence>
<keyword evidence="4" id="KW-0520">NAD</keyword>